<dbReference type="PRINTS" id="PR00081">
    <property type="entry name" value="GDHRDH"/>
</dbReference>
<evidence type="ECO:0000256" key="2">
    <source>
        <dbReference type="ARBA" id="ARBA00023002"/>
    </source>
</evidence>
<proteinExistence type="inferred from homology"/>
<comment type="similarity">
    <text evidence="1">Belongs to the short-chain dehydrogenases/reductases (SDR) family.</text>
</comment>
<reference evidence="4 5" key="2">
    <citation type="submission" date="2018-08" db="EMBL/GenBank/DDBJ databases">
        <title>The draft genome of Acinetobacter sichuanensis strain WCHAc060041.</title>
        <authorList>
            <person name="Qin J."/>
            <person name="Feng Y."/>
            <person name="Zong Z."/>
        </authorList>
    </citation>
    <scope>NUCLEOTIDE SEQUENCE [LARGE SCALE GENOMIC DNA]</scope>
    <source>
        <strain evidence="4 5">WCHAc060041</strain>
    </source>
</reference>
<accession>A0A371YNK6</accession>
<dbReference type="Pfam" id="PF13561">
    <property type="entry name" value="adh_short_C2"/>
    <property type="match status" value="1"/>
</dbReference>
<sequence length="246" mass="26697">MQYHFENKVAMVTGAGSGIGQAASILLAKYGCKLCLIDINQNHLAETVRLIGSHVDILLQVGDVSNVEFMQSCIKQIDQHFSGLDFAFNNAGIASPVKSIADLSIETWHKQIDVNLNSIFYCLHFQIPLMLKNGGGSIVNTSSILGTVATQNRAAYITAKHGVTGLSKAAALDYAQQNIRVNSIHPGYVETPLIRQVHTEEIQIKHPIQRLGTVDEVANLVIFLLSDQASFITGANYAIDGGYTTQ</sequence>
<dbReference type="InterPro" id="IPR036291">
    <property type="entry name" value="NAD(P)-bd_dom_sf"/>
</dbReference>
<gene>
    <name evidence="3" type="ORF">ACFODO_21325</name>
    <name evidence="4" type="ORF">C9E89_013035</name>
</gene>
<evidence type="ECO:0000313" key="3">
    <source>
        <dbReference type="EMBL" id="MFC2997741.1"/>
    </source>
</evidence>
<dbReference type="CDD" id="cd05233">
    <property type="entry name" value="SDR_c"/>
    <property type="match status" value="1"/>
</dbReference>
<comment type="caution">
    <text evidence="4">The sequence shown here is derived from an EMBL/GenBank/DDBJ whole genome shotgun (WGS) entry which is preliminary data.</text>
</comment>
<dbReference type="EMBL" id="PYIX02000022">
    <property type="protein sequence ID" value="RFC83051.1"/>
    <property type="molecule type" value="Genomic_DNA"/>
</dbReference>
<dbReference type="PRINTS" id="PR00080">
    <property type="entry name" value="SDRFAMILY"/>
</dbReference>
<protein>
    <submittedName>
        <fullName evidence="3">SDR family NAD(P)-dependent oxidoreductase</fullName>
        <ecNumber evidence="3">1.1.1.-</ecNumber>
    </submittedName>
    <submittedName>
        <fullName evidence="4">SDR family oxidoreductase</fullName>
    </submittedName>
</protein>
<evidence type="ECO:0000313" key="4">
    <source>
        <dbReference type="EMBL" id="RFC83051.1"/>
    </source>
</evidence>
<organism evidence="4 5">
    <name type="scientific">Acinetobacter sichuanensis</name>
    <dbReference type="NCBI Taxonomy" id="2136183"/>
    <lineage>
        <taxon>Bacteria</taxon>
        <taxon>Pseudomonadati</taxon>
        <taxon>Pseudomonadota</taxon>
        <taxon>Gammaproteobacteria</taxon>
        <taxon>Moraxellales</taxon>
        <taxon>Moraxellaceae</taxon>
        <taxon>Acinetobacter</taxon>
    </lineage>
</organism>
<evidence type="ECO:0000313" key="5">
    <source>
        <dbReference type="Proteomes" id="UP000240957"/>
    </source>
</evidence>
<evidence type="ECO:0000256" key="1">
    <source>
        <dbReference type="ARBA" id="ARBA00006484"/>
    </source>
</evidence>
<dbReference type="EC" id="1.1.1.-" evidence="3"/>
<dbReference type="GO" id="GO:0016491">
    <property type="term" value="F:oxidoreductase activity"/>
    <property type="evidence" value="ECO:0007669"/>
    <property type="project" value="UniProtKB-KW"/>
</dbReference>
<dbReference type="Proteomes" id="UP000240957">
    <property type="component" value="Unassembled WGS sequence"/>
</dbReference>
<dbReference type="OrthoDB" id="9806974at2"/>
<dbReference type="PANTHER" id="PTHR24321">
    <property type="entry name" value="DEHYDROGENASES, SHORT CHAIN"/>
    <property type="match status" value="1"/>
</dbReference>
<reference evidence="3" key="1">
    <citation type="journal article" date="2014" name="Int. J. Syst. Evol. Microbiol.">
        <title>Complete genome of a new Firmicutes species belonging to the dominant human colonic microbiota ('Ruminococcus bicirculans') reveals two chromosomes and a selective capacity to utilize plant glucans.</title>
        <authorList>
            <consortium name="NISC Comparative Sequencing Program"/>
            <person name="Wegmann U."/>
            <person name="Louis P."/>
            <person name="Goesmann A."/>
            <person name="Henrissat B."/>
            <person name="Duncan S.H."/>
            <person name="Flint H.J."/>
        </authorList>
    </citation>
    <scope>NUCLEOTIDE SEQUENCE</scope>
    <source>
        <strain evidence="3">KCTC 62575</strain>
    </source>
</reference>
<keyword evidence="6" id="KW-1185">Reference proteome</keyword>
<dbReference type="InterPro" id="IPR002347">
    <property type="entry name" value="SDR_fam"/>
</dbReference>
<dbReference type="Proteomes" id="UP001595455">
    <property type="component" value="Unassembled WGS sequence"/>
</dbReference>
<evidence type="ECO:0000313" key="6">
    <source>
        <dbReference type="Proteomes" id="UP001595455"/>
    </source>
</evidence>
<dbReference type="RefSeq" id="WP_107008778.1">
    <property type="nucleotide sequence ID" value="NZ_JBHRSF010000157.1"/>
</dbReference>
<name>A0A371YNK6_9GAMM</name>
<keyword evidence="2 3" id="KW-0560">Oxidoreductase</keyword>
<dbReference type="Gene3D" id="3.40.50.720">
    <property type="entry name" value="NAD(P)-binding Rossmann-like Domain"/>
    <property type="match status" value="1"/>
</dbReference>
<reference evidence="3" key="4">
    <citation type="submission" date="2024-09" db="EMBL/GenBank/DDBJ databases">
        <authorList>
            <person name="Sun Q."/>
            <person name="Mori K."/>
        </authorList>
    </citation>
    <scope>NUCLEOTIDE SEQUENCE</scope>
    <source>
        <strain evidence="3">KCTC 62575</strain>
    </source>
</reference>
<dbReference type="SUPFAM" id="SSF51735">
    <property type="entry name" value="NAD(P)-binding Rossmann-fold domains"/>
    <property type="match status" value="1"/>
</dbReference>
<dbReference type="AlphaFoldDB" id="A0A371YNK6"/>
<dbReference type="PANTHER" id="PTHR24321:SF8">
    <property type="entry name" value="ESTRADIOL 17-BETA-DEHYDROGENASE 8-RELATED"/>
    <property type="match status" value="1"/>
</dbReference>
<dbReference type="EMBL" id="JBHRSF010000157">
    <property type="protein sequence ID" value="MFC2997741.1"/>
    <property type="molecule type" value="Genomic_DNA"/>
</dbReference>
<dbReference type="FunFam" id="3.40.50.720:FF:000084">
    <property type="entry name" value="Short-chain dehydrogenase reductase"/>
    <property type="match status" value="1"/>
</dbReference>
<reference evidence="6" key="3">
    <citation type="journal article" date="2019" name="Int. J. Syst. Evol. Microbiol.">
        <title>The Global Catalogue of Microorganisms (GCM) 10K type strain sequencing project: providing services to taxonomists for standard genome sequencing and annotation.</title>
        <authorList>
            <consortium name="The Broad Institute Genomics Platform"/>
            <consortium name="The Broad Institute Genome Sequencing Center for Infectious Disease"/>
            <person name="Wu L."/>
            <person name="Ma J."/>
        </authorList>
    </citation>
    <scope>NUCLEOTIDE SEQUENCE [LARGE SCALE GENOMIC DNA]</scope>
    <source>
        <strain evidence="6">KCTC 62575</strain>
    </source>
</reference>